<gene>
    <name evidence="3" type="ORF">S06H3_28760</name>
</gene>
<dbReference type="Pfam" id="PF07195">
    <property type="entry name" value="FliD_C"/>
    <property type="match status" value="1"/>
</dbReference>
<reference evidence="3" key="1">
    <citation type="journal article" date="2014" name="Front. Microbiol.">
        <title>High frequency of phylogenetically diverse reductive dehalogenase-homologous genes in deep subseafloor sedimentary metagenomes.</title>
        <authorList>
            <person name="Kawai M."/>
            <person name="Futagami T."/>
            <person name="Toyoda A."/>
            <person name="Takaki Y."/>
            <person name="Nishi S."/>
            <person name="Hori S."/>
            <person name="Arai W."/>
            <person name="Tsubouchi T."/>
            <person name="Morono Y."/>
            <person name="Uchiyama I."/>
            <person name="Ito T."/>
            <person name="Fujiyama A."/>
            <person name="Inagaki F."/>
            <person name="Takami H."/>
        </authorList>
    </citation>
    <scope>NUCLEOTIDE SEQUENCE</scope>
    <source>
        <strain evidence="3">Expedition CK06-06</strain>
    </source>
</reference>
<comment type="caution">
    <text evidence="3">The sequence shown here is derived from an EMBL/GenBank/DDBJ whole genome shotgun (WGS) entry which is preliminary data.</text>
</comment>
<evidence type="ECO:0000313" key="3">
    <source>
        <dbReference type="EMBL" id="GAI30994.1"/>
    </source>
</evidence>
<proteinExistence type="predicted"/>
<dbReference type="EMBL" id="BARV01016805">
    <property type="protein sequence ID" value="GAI30994.1"/>
    <property type="molecule type" value="Genomic_DNA"/>
</dbReference>
<dbReference type="AlphaFoldDB" id="X1PJG5"/>
<name>X1PJG5_9ZZZZ</name>
<protein>
    <recommendedName>
        <fullName evidence="2">Flagellar hook-associated protein 2 C-terminal domain-containing protein</fullName>
    </recommendedName>
</protein>
<dbReference type="InterPro" id="IPR010809">
    <property type="entry name" value="FliD_C"/>
</dbReference>
<organism evidence="3">
    <name type="scientific">marine sediment metagenome</name>
    <dbReference type="NCBI Taxonomy" id="412755"/>
    <lineage>
        <taxon>unclassified sequences</taxon>
        <taxon>metagenomes</taxon>
        <taxon>ecological metagenomes</taxon>
    </lineage>
</organism>
<sequence length="187" mass="20308">NSDSDSISFYSASTYTTAGEYDVRVGCDSEGSITSAWIKLASESWSQARQATVSGNVISGSTDFGGDDPEKGLQLTFKWDGGTHTYDNGDPGSGNPVEVTIWVKQGFAGALEDILDKMVEADGSLDISEELVDGNIEQINRRIEREGARLDQVQERLVARFARLEKMLTLLQQQFAAIALFNTTGNV</sequence>
<feature type="coiled-coil region" evidence="1">
    <location>
        <begin position="136"/>
        <end position="174"/>
    </location>
</feature>
<evidence type="ECO:0000256" key="1">
    <source>
        <dbReference type="SAM" id="Coils"/>
    </source>
</evidence>
<feature type="domain" description="Flagellar hook-associated protein 2 C-terminal" evidence="2">
    <location>
        <begin position="103"/>
        <end position="172"/>
    </location>
</feature>
<keyword evidence="1" id="KW-0175">Coiled coil</keyword>
<accession>X1PJG5</accession>
<evidence type="ECO:0000259" key="2">
    <source>
        <dbReference type="Pfam" id="PF07195"/>
    </source>
</evidence>
<feature type="non-terminal residue" evidence="3">
    <location>
        <position position="1"/>
    </location>
</feature>
<dbReference type="GO" id="GO:0007155">
    <property type="term" value="P:cell adhesion"/>
    <property type="evidence" value="ECO:0007669"/>
    <property type="project" value="InterPro"/>
</dbReference>
<dbReference type="GO" id="GO:0009288">
    <property type="term" value="C:bacterial-type flagellum"/>
    <property type="evidence" value="ECO:0007669"/>
    <property type="project" value="InterPro"/>
</dbReference>